<keyword evidence="2" id="KW-1185">Reference proteome</keyword>
<name>A0A0C3FLN0_PILCF</name>
<dbReference type="AlphaFoldDB" id="A0A0C3FLN0"/>
<reference evidence="1 2" key="1">
    <citation type="submission" date="2014-04" db="EMBL/GenBank/DDBJ databases">
        <authorList>
            <consortium name="DOE Joint Genome Institute"/>
            <person name="Kuo A."/>
            <person name="Tarkka M."/>
            <person name="Buscot F."/>
            <person name="Kohler A."/>
            <person name="Nagy L.G."/>
            <person name="Floudas D."/>
            <person name="Copeland A."/>
            <person name="Barry K.W."/>
            <person name="Cichocki N."/>
            <person name="Veneault-Fourrey C."/>
            <person name="LaButti K."/>
            <person name="Lindquist E.A."/>
            <person name="Lipzen A."/>
            <person name="Lundell T."/>
            <person name="Morin E."/>
            <person name="Murat C."/>
            <person name="Sun H."/>
            <person name="Tunlid A."/>
            <person name="Henrissat B."/>
            <person name="Grigoriev I.V."/>
            <person name="Hibbett D.S."/>
            <person name="Martin F."/>
            <person name="Nordberg H.P."/>
            <person name="Cantor M.N."/>
            <person name="Hua S.X."/>
        </authorList>
    </citation>
    <scope>NUCLEOTIDE SEQUENCE [LARGE SCALE GENOMIC DNA]</scope>
    <source>
        <strain evidence="1 2">F 1598</strain>
    </source>
</reference>
<protein>
    <submittedName>
        <fullName evidence="1">Uncharacterized protein</fullName>
    </submittedName>
</protein>
<evidence type="ECO:0000313" key="1">
    <source>
        <dbReference type="EMBL" id="KIM84975.1"/>
    </source>
</evidence>
<proteinExistence type="predicted"/>
<dbReference type="HOGENOM" id="CLU_2979895_0_0_1"/>
<dbReference type="InParanoid" id="A0A0C3FLN0"/>
<evidence type="ECO:0000313" key="2">
    <source>
        <dbReference type="Proteomes" id="UP000054166"/>
    </source>
</evidence>
<gene>
    <name evidence="1" type="ORF">PILCRDRAFT_817820</name>
</gene>
<dbReference type="EMBL" id="KN832986">
    <property type="protein sequence ID" value="KIM84975.1"/>
    <property type="molecule type" value="Genomic_DNA"/>
</dbReference>
<dbReference type="Proteomes" id="UP000054166">
    <property type="component" value="Unassembled WGS sequence"/>
</dbReference>
<reference evidence="2" key="2">
    <citation type="submission" date="2015-01" db="EMBL/GenBank/DDBJ databases">
        <title>Evolutionary Origins and Diversification of the Mycorrhizal Mutualists.</title>
        <authorList>
            <consortium name="DOE Joint Genome Institute"/>
            <consortium name="Mycorrhizal Genomics Consortium"/>
            <person name="Kohler A."/>
            <person name="Kuo A."/>
            <person name="Nagy L.G."/>
            <person name="Floudas D."/>
            <person name="Copeland A."/>
            <person name="Barry K.W."/>
            <person name="Cichocki N."/>
            <person name="Veneault-Fourrey C."/>
            <person name="LaButti K."/>
            <person name="Lindquist E.A."/>
            <person name="Lipzen A."/>
            <person name="Lundell T."/>
            <person name="Morin E."/>
            <person name="Murat C."/>
            <person name="Riley R."/>
            <person name="Ohm R."/>
            <person name="Sun H."/>
            <person name="Tunlid A."/>
            <person name="Henrissat B."/>
            <person name="Grigoriev I.V."/>
            <person name="Hibbett D.S."/>
            <person name="Martin F."/>
        </authorList>
    </citation>
    <scope>NUCLEOTIDE SEQUENCE [LARGE SCALE GENOMIC DNA]</scope>
    <source>
        <strain evidence="2">F 1598</strain>
    </source>
</reference>
<organism evidence="1 2">
    <name type="scientific">Piloderma croceum (strain F 1598)</name>
    <dbReference type="NCBI Taxonomy" id="765440"/>
    <lineage>
        <taxon>Eukaryota</taxon>
        <taxon>Fungi</taxon>
        <taxon>Dikarya</taxon>
        <taxon>Basidiomycota</taxon>
        <taxon>Agaricomycotina</taxon>
        <taxon>Agaricomycetes</taxon>
        <taxon>Agaricomycetidae</taxon>
        <taxon>Atheliales</taxon>
        <taxon>Atheliaceae</taxon>
        <taxon>Piloderma</taxon>
    </lineage>
</organism>
<accession>A0A0C3FLN0</accession>
<sequence length="58" mass="6108">MSASKATYPNNLRATGVCGDVSLLDRDNSASTFAIINRRLSNANNPTHVTALTANSTL</sequence>